<comment type="caution">
    <text evidence="9">The sequence shown here is derived from an EMBL/GenBank/DDBJ whole genome shotgun (WGS) entry which is preliminary data.</text>
</comment>
<dbReference type="NCBIfam" id="TIGR00177">
    <property type="entry name" value="molyb_syn"/>
    <property type="match status" value="1"/>
</dbReference>
<gene>
    <name evidence="9" type="ORF">DKG74_18775</name>
</gene>
<dbReference type="InterPro" id="IPR008284">
    <property type="entry name" value="MoCF_biosynth_CS"/>
</dbReference>
<dbReference type="InterPro" id="IPR036425">
    <property type="entry name" value="MoaB/Mog-like_dom_sf"/>
</dbReference>
<evidence type="ECO:0000313" key="9">
    <source>
        <dbReference type="EMBL" id="PWR18469.1"/>
    </source>
</evidence>
<dbReference type="PANTHER" id="PTHR10192">
    <property type="entry name" value="MOLYBDOPTERIN BIOSYNTHESIS PROTEIN"/>
    <property type="match status" value="1"/>
</dbReference>
<keyword evidence="6" id="KW-0479">Metal-binding</keyword>
<dbReference type="EC" id="2.10.1.1" evidence="6"/>
<dbReference type="InterPro" id="IPR038987">
    <property type="entry name" value="MoeA-like"/>
</dbReference>
<dbReference type="CDD" id="cd00887">
    <property type="entry name" value="MoeA"/>
    <property type="match status" value="1"/>
</dbReference>
<keyword evidence="4 6" id="KW-0501">Molybdenum cofactor biosynthesis</keyword>
<sequence length="483" mass="50265">MDAGPAAGQTLAGRCRHRRGVQARPDPQDRGLSRRCRQAAAAAGRSPYRRRRRAPCPGRHPCALAEPRRSRRHRRFPDRGALRLSRQPLLTVDAALALIGARIAVPAGCETVPVAGAAGRVLARPVLASEALPAADNSAVDGYALHGTGDNACRLVPGRAAAGHPFPHALAAGEAVRILTGAVVPDGTSAVLMQEQALIEGDILRWQGDLRPGANIRRKGEVLRPGEAALPAELRLTPVHLGLLADLGVTEVGVRPRLRVALLSSGDELRPAGAPKAAHQVTDSNRPMLRGFLADLGCEVKDGPILPDDRAAIAQALREAAASADLVITTAGMSVGEEDHIPAILHGEGEMIFHRLALKPGRPMGLGLLGGTPVLGLPGNPGAVAVTFALIGQMLVRHLAGEAPRPLPRYTVPAGFAYEKPAGDRALLPARLNGGKLERVARNAAGNLAWGGDAEGFADIAEATTSIAPGDPVGFIPFAGALR</sequence>
<comment type="catalytic activity">
    <reaction evidence="5">
        <text>adenylyl-molybdopterin + molybdate = Mo-molybdopterin + AMP + H(+)</text>
        <dbReference type="Rhea" id="RHEA:35047"/>
        <dbReference type="ChEBI" id="CHEBI:15378"/>
        <dbReference type="ChEBI" id="CHEBI:36264"/>
        <dbReference type="ChEBI" id="CHEBI:62727"/>
        <dbReference type="ChEBI" id="CHEBI:71302"/>
        <dbReference type="ChEBI" id="CHEBI:456215"/>
        <dbReference type="EC" id="2.10.1.1"/>
    </reaction>
</comment>
<dbReference type="Gene3D" id="3.90.105.10">
    <property type="entry name" value="Molybdopterin biosynthesis moea protein, domain 2"/>
    <property type="match status" value="1"/>
</dbReference>
<keyword evidence="10" id="KW-1185">Reference proteome</keyword>
<dbReference type="GO" id="GO:0061599">
    <property type="term" value="F:molybdopterin molybdotransferase activity"/>
    <property type="evidence" value="ECO:0007669"/>
    <property type="project" value="UniProtKB-UniRule"/>
</dbReference>
<evidence type="ECO:0000259" key="8">
    <source>
        <dbReference type="SMART" id="SM00852"/>
    </source>
</evidence>
<keyword evidence="6" id="KW-0500">Molybdenum</keyword>
<dbReference type="InterPro" id="IPR005110">
    <property type="entry name" value="MoeA_linker/N"/>
</dbReference>
<dbReference type="PROSITE" id="PS01079">
    <property type="entry name" value="MOCF_BIOSYNTHESIS_2"/>
    <property type="match status" value="1"/>
</dbReference>
<evidence type="ECO:0000256" key="5">
    <source>
        <dbReference type="ARBA" id="ARBA00047317"/>
    </source>
</evidence>
<dbReference type="Proteomes" id="UP000245461">
    <property type="component" value="Unassembled WGS sequence"/>
</dbReference>
<dbReference type="InterPro" id="IPR001453">
    <property type="entry name" value="MoaB/Mog_dom"/>
</dbReference>
<evidence type="ECO:0000256" key="1">
    <source>
        <dbReference type="ARBA" id="ARBA00002901"/>
    </source>
</evidence>
<keyword evidence="6" id="KW-0460">Magnesium</keyword>
<comment type="similarity">
    <text evidence="3 6">Belongs to the MoeA family.</text>
</comment>
<dbReference type="Gene3D" id="3.40.980.10">
    <property type="entry name" value="MoaB/Mog-like domain"/>
    <property type="match status" value="1"/>
</dbReference>
<dbReference type="Pfam" id="PF03453">
    <property type="entry name" value="MoeA_N"/>
    <property type="match status" value="1"/>
</dbReference>
<dbReference type="PANTHER" id="PTHR10192:SF5">
    <property type="entry name" value="GEPHYRIN"/>
    <property type="match status" value="1"/>
</dbReference>
<dbReference type="SUPFAM" id="SSF63867">
    <property type="entry name" value="MoeA C-terminal domain-like"/>
    <property type="match status" value="1"/>
</dbReference>
<proteinExistence type="inferred from homology"/>
<feature type="domain" description="MoaB/Mog" evidence="8">
    <location>
        <begin position="261"/>
        <end position="398"/>
    </location>
</feature>
<dbReference type="GO" id="GO:0006777">
    <property type="term" value="P:Mo-molybdopterin cofactor biosynthetic process"/>
    <property type="evidence" value="ECO:0007669"/>
    <property type="project" value="UniProtKB-UniRule"/>
</dbReference>
<dbReference type="EMBL" id="QGLE01000014">
    <property type="protein sequence ID" value="PWR18469.1"/>
    <property type="molecule type" value="Genomic_DNA"/>
</dbReference>
<dbReference type="InterPro" id="IPR036135">
    <property type="entry name" value="MoeA_linker/N_sf"/>
</dbReference>
<dbReference type="InterPro" id="IPR036688">
    <property type="entry name" value="MoeA_C_domain_IV_sf"/>
</dbReference>
<dbReference type="UniPathway" id="UPA00344"/>
<evidence type="ECO:0000256" key="2">
    <source>
        <dbReference type="ARBA" id="ARBA00005046"/>
    </source>
</evidence>
<dbReference type="OrthoDB" id="9804758at2"/>
<organism evidence="9 10">
    <name type="scientific">Zavarzinia aquatilis</name>
    <dbReference type="NCBI Taxonomy" id="2211142"/>
    <lineage>
        <taxon>Bacteria</taxon>
        <taxon>Pseudomonadati</taxon>
        <taxon>Pseudomonadota</taxon>
        <taxon>Alphaproteobacteria</taxon>
        <taxon>Rhodospirillales</taxon>
        <taxon>Zavarziniaceae</taxon>
        <taxon>Zavarzinia</taxon>
    </lineage>
</organism>
<evidence type="ECO:0000256" key="3">
    <source>
        <dbReference type="ARBA" id="ARBA00010763"/>
    </source>
</evidence>
<evidence type="ECO:0000256" key="6">
    <source>
        <dbReference type="RuleBase" id="RU365090"/>
    </source>
</evidence>
<dbReference type="SMART" id="SM00852">
    <property type="entry name" value="MoCF_biosynth"/>
    <property type="match status" value="1"/>
</dbReference>
<evidence type="ECO:0000256" key="7">
    <source>
        <dbReference type="SAM" id="MobiDB-lite"/>
    </source>
</evidence>
<evidence type="ECO:0000256" key="4">
    <source>
        <dbReference type="ARBA" id="ARBA00023150"/>
    </source>
</evidence>
<dbReference type="AlphaFoldDB" id="A0A317DUW2"/>
<dbReference type="Gene3D" id="2.40.340.10">
    <property type="entry name" value="MoeA, C-terminal, domain IV"/>
    <property type="match status" value="1"/>
</dbReference>
<dbReference type="GO" id="GO:0046872">
    <property type="term" value="F:metal ion binding"/>
    <property type="evidence" value="ECO:0007669"/>
    <property type="project" value="UniProtKB-UniRule"/>
</dbReference>
<comment type="cofactor">
    <cofactor evidence="6">
        <name>Mg(2+)</name>
        <dbReference type="ChEBI" id="CHEBI:18420"/>
    </cofactor>
</comment>
<comment type="pathway">
    <text evidence="2 6">Cofactor biosynthesis; molybdopterin biosynthesis.</text>
</comment>
<feature type="region of interest" description="Disordered" evidence="7">
    <location>
        <begin position="1"/>
        <end position="79"/>
    </location>
</feature>
<dbReference type="GO" id="GO:0005829">
    <property type="term" value="C:cytosol"/>
    <property type="evidence" value="ECO:0007669"/>
    <property type="project" value="TreeGrafter"/>
</dbReference>
<reference evidence="9 10" key="1">
    <citation type="submission" date="2018-05" db="EMBL/GenBank/DDBJ databases">
        <title>Zavarzinia sp. HR-AS.</title>
        <authorList>
            <person name="Lee Y."/>
            <person name="Jeon C.O."/>
        </authorList>
    </citation>
    <scope>NUCLEOTIDE SEQUENCE [LARGE SCALE GENOMIC DNA]</scope>
    <source>
        <strain evidence="9 10">HR-AS</strain>
    </source>
</reference>
<dbReference type="SUPFAM" id="SSF63882">
    <property type="entry name" value="MoeA N-terminal region -like"/>
    <property type="match status" value="1"/>
</dbReference>
<evidence type="ECO:0000313" key="10">
    <source>
        <dbReference type="Proteomes" id="UP000245461"/>
    </source>
</evidence>
<name>A0A317DUW2_9PROT</name>
<dbReference type="Gene3D" id="2.170.190.11">
    <property type="entry name" value="Molybdopterin biosynthesis moea protein, domain 3"/>
    <property type="match status" value="1"/>
</dbReference>
<protein>
    <recommendedName>
        <fullName evidence="6">Molybdopterin molybdenumtransferase</fullName>
        <ecNumber evidence="6">2.10.1.1</ecNumber>
    </recommendedName>
</protein>
<keyword evidence="6 9" id="KW-0808">Transferase</keyword>
<dbReference type="Pfam" id="PF00994">
    <property type="entry name" value="MoCF_biosynth"/>
    <property type="match status" value="1"/>
</dbReference>
<comment type="function">
    <text evidence="1 6">Catalyzes the insertion of molybdate into adenylated molybdopterin with the concomitant release of AMP.</text>
</comment>
<dbReference type="SUPFAM" id="SSF53218">
    <property type="entry name" value="Molybdenum cofactor biosynthesis proteins"/>
    <property type="match status" value="1"/>
</dbReference>
<accession>A0A317DUW2</accession>